<dbReference type="RefSeq" id="WP_125320853.1">
    <property type="nucleotide sequence ID" value="NZ_AP024889.1"/>
</dbReference>
<gene>
    <name evidence="2" type="primary">tssE</name>
    <name evidence="2" type="ORF">EJA03_08740</name>
</gene>
<comment type="caution">
    <text evidence="2">The sequence shown here is derived from an EMBL/GenBank/DDBJ whole genome shotgun (WGS) entry which is preliminary data.</text>
</comment>
<sequence>MGFWKAFIETKGYAQKEEIDDIKYHLIKLLESESPLLNIDDRFIQLQRSNLRFGIEDVQLLSASLDQAQLSIRLESYIRHFEPRLSQVMVELLERNDNENALVFNIIARANTSKGEQELIFDSKISLNDLTTIMMEDSYD</sequence>
<dbReference type="Proteomes" id="UP000269041">
    <property type="component" value="Unassembled WGS sequence"/>
</dbReference>
<proteinExistence type="predicted"/>
<name>A0A3R9F8R5_9VIBR</name>
<dbReference type="SUPFAM" id="SSF160719">
    <property type="entry name" value="gpW/gp25-like"/>
    <property type="match status" value="1"/>
</dbReference>
<evidence type="ECO:0000259" key="1">
    <source>
        <dbReference type="Pfam" id="PF04965"/>
    </source>
</evidence>
<protein>
    <submittedName>
        <fullName evidence="2">Type VI secretion system baseplate subunit TssE</fullName>
    </submittedName>
</protein>
<dbReference type="OrthoDB" id="5890764at2"/>
<evidence type="ECO:0000313" key="2">
    <source>
        <dbReference type="EMBL" id="RSD31434.1"/>
    </source>
</evidence>
<organism evidence="2 3">
    <name type="scientific">Vibrio pectenicida</name>
    <dbReference type="NCBI Taxonomy" id="62763"/>
    <lineage>
        <taxon>Bacteria</taxon>
        <taxon>Pseudomonadati</taxon>
        <taxon>Pseudomonadota</taxon>
        <taxon>Gammaproteobacteria</taxon>
        <taxon>Vibrionales</taxon>
        <taxon>Vibrionaceae</taxon>
        <taxon>Vibrio</taxon>
    </lineage>
</organism>
<dbReference type="NCBIfam" id="TIGR03357">
    <property type="entry name" value="VI_zyme"/>
    <property type="match status" value="1"/>
</dbReference>
<evidence type="ECO:0000313" key="3">
    <source>
        <dbReference type="Proteomes" id="UP000269041"/>
    </source>
</evidence>
<dbReference type="AlphaFoldDB" id="A0A3R9F8R5"/>
<dbReference type="Pfam" id="PF04965">
    <property type="entry name" value="GPW_gp25"/>
    <property type="match status" value="1"/>
</dbReference>
<feature type="domain" description="IraD/Gp25-like" evidence="1">
    <location>
        <begin position="20"/>
        <end position="111"/>
    </location>
</feature>
<dbReference type="InterPro" id="IPR007048">
    <property type="entry name" value="IraD/Gp25-like"/>
</dbReference>
<accession>A0A3R9F8R5</accession>
<dbReference type="InterPro" id="IPR017737">
    <property type="entry name" value="TssE1-like"/>
</dbReference>
<reference evidence="2 3" key="1">
    <citation type="submission" date="2018-12" db="EMBL/GenBank/DDBJ databases">
        <title>Genomic taxonomy of the Vibrionaceae family.</title>
        <authorList>
            <person name="Gomez-Gil B."/>
            <person name="Enciso-Ibarra K."/>
        </authorList>
    </citation>
    <scope>NUCLEOTIDE SEQUENCE [LARGE SCALE GENOMIC DNA]</scope>
    <source>
        <strain evidence="2 3">CAIM 594</strain>
    </source>
</reference>
<keyword evidence="3" id="KW-1185">Reference proteome</keyword>
<dbReference type="EMBL" id="RSFA01000031">
    <property type="protein sequence ID" value="RSD31434.1"/>
    <property type="molecule type" value="Genomic_DNA"/>
</dbReference>